<dbReference type="EMBL" id="CAJVPL010001977">
    <property type="protein sequence ID" value="CAG8594612.1"/>
    <property type="molecule type" value="Genomic_DNA"/>
</dbReference>
<evidence type="ECO:0000313" key="2">
    <source>
        <dbReference type="Proteomes" id="UP000789831"/>
    </source>
</evidence>
<sequence length="66" mass="7688">MDPYLVIQPKNDQDKRQQWKYDVNESTLNTKPIIADPKALGCKHLDTPVAPKAQRFVFVKWTGYKL</sequence>
<comment type="caution">
    <text evidence="1">The sequence shown here is derived from an EMBL/GenBank/DDBJ whole genome shotgun (WGS) entry which is preliminary data.</text>
</comment>
<name>A0A9N9GBF3_9GLOM</name>
<accession>A0A9N9GBF3</accession>
<reference evidence="1" key="1">
    <citation type="submission" date="2021-06" db="EMBL/GenBank/DDBJ databases">
        <authorList>
            <person name="Kallberg Y."/>
            <person name="Tangrot J."/>
            <person name="Rosling A."/>
        </authorList>
    </citation>
    <scope>NUCLEOTIDE SEQUENCE</scope>
    <source>
        <strain evidence="1">MT106</strain>
    </source>
</reference>
<proteinExistence type="predicted"/>
<protein>
    <submittedName>
        <fullName evidence="1">8495_t:CDS:1</fullName>
    </submittedName>
</protein>
<keyword evidence="2" id="KW-1185">Reference proteome</keyword>
<evidence type="ECO:0000313" key="1">
    <source>
        <dbReference type="EMBL" id="CAG8594612.1"/>
    </source>
</evidence>
<dbReference type="AlphaFoldDB" id="A0A9N9GBF3"/>
<gene>
    <name evidence="1" type="ORF">AGERDE_LOCUS8784</name>
</gene>
<dbReference type="Proteomes" id="UP000789831">
    <property type="component" value="Unassembled WGS sequence"/>
</dbReference>
<organism evidence="1 2">
    <name type="scientific">Ambispora gerdemannii</name>
    <dbReference type="NCBI Taxonomy" id="144530"/>
    <lineage>
        <taxon>Eukaryota</taxon>
        <taxon>Fungi</taxon>
        <taxon>Fungi incertae sedis</taxon>
        <taxon>Mucoromycota</taxon>
        <taxon>Glomeromycotina</taxon>
        <taxon>Glomeromycetes</taxon>
        <taxon>Archaeosporales</taxon>
        <taxon>Ambisporaceae</taxon>
        <taxon>Ambispora</taxon>
    </lineage>
</organism>